<dbReference type="EMBL" id="JBEOKT010000006">
    <property type="protein sequence ID" value="MER2997752.1"/>
    <property type="molecule type" value="Genomic_DNA"/>
</dbReference>
<dbReference type="Proteomes" id="UP001476807">
    <property type="component" value="Unassembled WGS sequence"/>
</dbReference>
<proteinExistence type="predicted"/>
<evidence type="ECO:0000313" key="5">
    <source>
        <dbReference type="Proteomes" id="UP001476807"/>
    </source>
</evidence>
<feature type="domain" description="Gingipain" evidence="2">
    <location>
        <begin position="407"/>
        <end position="784"/>
    </location>
</feature>
<keyword evidence="5" id="KW-1185">Reference proteome</keyword>
<dbReference type="Pfam" id="PF15711">
    <property type="entry name" value="ILEI"/>
    <property type="match status" value="1"/>
</dbReference>
<gene>
    <name evidence="4" type="ORF">ABS362_09350</name>
</gene>
<dbReference type="Pfam" id="PF01364">
    <property type="entry name" value="Peptidase_C25"/>
    <property type="match status" value="1"/>
</dbReference>
<dbReference type="Gene3D" id="2.60.40.4070">
    <property type="match status" value="1"/>
</dbReference>
<dbReference type="RefSeq" id="WP_350412166.1">
    <property type="nucleotide sequence ID" value="NZ_JBEOKT010000006.1"/>
</dbReference>
<comment type="caution">
    <text evidence="4">The sequence shown here is derived from an EMBL/GenBank/DDBJ whole genome shotgun (WGS) entry which is preliminary data.</text>
</comment>
<evidence type="ECO:0000256" key="1">
    <source>
        <dbReference type="SAM" id="SignalP"/>
    </source>
</evidence>
<accession>A0ABV1RUK8</accession>
<feature type="chain" id="PRO_5046828742" evidence="1">
    <location>
        <begin position="26"/>
        <end position="1691"/>
    </location>
</feature>
<keyword evidence="1" id="KW-0732">Signal</keyword>
<reference evidence="4 5" key="1">
    <citation type="submission" date="2024-06" db="EMBL/GenBank/DDBJ databases">
        <title>Pontibacter populi HYL7-15.</title>
        <authorList>
            <person name="Kim M.K."/>
        </authorList>
    </citation>
    <scope>NUCLEOTIDE SEQUENCE [LARGE SCALE GENOMIC DNA]</scope>
    <source>
        <strain evidence="4 5">HYL7-15</strain>
    </source>
</reference>
<evidence type="ECO:0000259" key="3">
    <source>
        <dbReference type="Pfam" id="PF15711"/>
    </source>
</evidence>
<dbReference type="SUPFAM" id="SSF52129">
    <property type="entry name" value="Caspase-like"/>
    <property type="match status" value="1"/>
</dbReference>
<organism evidence="4 5">
    <name type="scientific">Pontibacter populi</name>
    <dbReference type="NCBI Taxonomy" id="890055"/>
    <lineage>
        <taxon>Bacteria</taxon>
        <taxon>Pseudomonadati</taxon>
        <taxon>Bacteroidota</taxon>
        <taxon>Cytophagia</taxon>
        <taxon>Cytophagales</taxon>
        <taxon>Hymenobacteraceae</taxon>
        <taxon>Pontibacter</taxon>
    </lineage>
</organism>
<name>A0ABV1RUK8_9BACT</name>
<dbReference type="InterPro" id="IPR039477">
    <property type="entry name" value="ILEI/PANDER_dom"/>
</dbReference>
<evidence type="ECO:0000259" key="2">
    <source>
        <dbReference type="Pfam" id="PF01364"/>
    </source>
</evidence>
<dbReference type="Gene3D" id="3.40.50.1460">
    <property type="match status" value="1"/>
</dbReference>
<feature type="domain" description="ILEI/PANDER" evidence="3">
    <location>
        <begin position="1134"/>
        <end position="1201"/>
    </location>
</feature>
<protein>
    <submittedName>
        <fullName evidence="4">C25 family cysteine peptidase</fullName>
    </submittedName>
</protein>
<evidence type="ECO:0000313" key="4">
    <source>
        <dbReference type="EMBL" id="MER2997752.1"/>
    </source>
</evidence>
<dbReference type="InterPro" id="IPR029030">
    <property type="entry name" value="Caspase-like_dom_sf"/>
</dbReference>
<dbReference type="InterPro" id="IPR001769">
    <property type="entry name" value="Gingipain"/>
</dbReference>
<feature type="signal peptide" evidence="1">
    <location>
        <begin position="1"/>
        <end position="25"/>
    </location>
</feature>
<dbReference type="CDD" id="cd02258">
    <property type="entry name" value="Peptidase_C25_N"/>
    <property type="match status" value="1"/>
</dbReference>
<sequence>MNISANSKRICLLFLFIVTIVTAQAQTNYGNEWINYEQTYHKIKVTQTGIHQLDYAYLSQLGLESVNPQNLQLFRRGKEVAIHIAGEQDGKLDPQDYLEFYGERNDGALDAELYKDPSHQPHQYYSLYTDTAAYFLTFSTVKGKRMQQNNPAISGKTPEPYHLQQALFMYTNKYYTGRTYNDNRMPWLDAGEGYASHSSRYPKTFTNSGASLLTNVVTTGPKPQLEYALVTTNPMLHEFTVKVTSGSTPKLLEHFRVYGDDFAKSKATLEFTDFTSSGQISLYIERVGPDITADQVGFAFGNVTYPQATNYPIGQPQLVFYTDPARGQSPYYEVKNSPVTSVAYDVTDPYNAVRIAGYSASTGKGFVIDGNSISRKVLVADVSKLWKPTRTDKNIRFRKITPSAHNYIILTNKRLMKTVSGESLRAPEAYAAYRASAAGGGYDTLLVHMDQVTDQFHYGEFSVNSIRRFMSFMLSSNRAKHLFILGKGIKYGAAEYQETYGGKFSYYHIGGRHAKVHEIDLVPTGLAPVSDVFFTADFKNNSFSPEVPTGRLAATKAEDIVNYLNKLKAYEALPEGLPWRKNILQLGGGSNVSEINQLANYLKKYKNIAEGPFLGAKVIEKYRQNVSEVVENINVADEINTGVSLVTFFGHSSPSTTDLDIGLASSPVNGYNNKDKYPVILMNGCSTGDAFIPNNKSFGEDWVNTPDKGAIAFIAHAESGYPYYLDLYSTNFYFTAFQDPAFYGKTLGEVQQQVIKRTLQDNQGEITRAMVMEMVLQGDPAVRVYNPSKPDYVAVESESDIESVVAGEILTASAEKFNLFLGVRNWGKALPDSVGVTVKRTLANNTELAPESFKVAPIYNKDKIVLEINNSGVAALGMNRFEVTLDGDFKFDELDETNNVARFQHFFPANGIVALAPAKFSIVNSKNVKLVAQTTLLEESRQGFFLEIDTTHHFNSNLKRSFTTNNTLIPSWDVNVADVGNLPDSTVYYWRVRFQHYDDGEDTLYASSSFRVINGSKTGWSQSHIGQFKTIEPDKVIISDSKPHFSFIPGVTDISIKTIGGDSRYNNPNRGHGLFLNDKQLLGVPCDYPESSTVSRLYMVVINDKTLELVRGLPYAVSCNGTEFDYLYQFRDMNNAAVRANVETFLKQVPAGYYVAVISINKVPFEGFTESLRNEFRSIGSKEIGNLKNGHPYALVGRKGAEPGAMYEAIAIVGDQTIPTKQEIALRVTLKSTQQAGEITSPAIGPALSWGTVHHNIEKYKAGNDAYTLRIIGIDNDGNTSVLKEDVSIKSLDISAIDAKRYPFLKLQASLSDATDRSAPQLDQWMVLFEAAPEGVIRPDLVDVSSAIITEQANKGKIKVPMIFQNVTSSAFKDSLVVDITLTGDGIEPIHKRLKLAPLAGNASATFTYELNTHTLDGNYKLSMYVNPRLQPEQNYSNNIYVVPFKVKSKLHPIMDVTFDGVHIMDGELISPSPLISVTVKSEHKQAFLEDTKGMFIVLVHPNGDQKELILDKNSTDLDHMEIFPATEKRDFRVEFKPKKLEEDGLYRMEIRAKDVAGKPSGISPYRINFEVENQSTITNFYPFPNPFSTKTNFIFTLTGATIPDHIKIQILTITGKVVKEIMKEELGPLRIGNNKTEYAWDGTDMYGDKLANGVYLYRVVVSRSDEMMYHKQKFGDKAFKNGYGKIYILR</sequence>